<evidence type="ECO:0000313" key="3">
    <source>
        <dbReference type="WBParaSite" id="BTMF_0001749401-mRNA-1"/>
    </source>
</evidence>
<dbReference type="STRING" id="42155.A0A0R3RBS5"/>
<sequence>MGIGGIFANTIRKALNSVVPKKLWPKIKKRLRFAFNQRGIKLPVMCGVELERPSLSYIDHAIVIDTDFSYDLPRFIRKFKVHINAEIARARKKEQLESEEDY</sequence>
<proteinExistence type="predicted"/>
<gene>
    <name evidence="1" type="ORF">BTMF_LOCUS15461</name>
</gene>
<name>A0A0R3RBS5_9BILA</name>
<dbReference type="EMBL" id="UZAG01022613">
    <property type="protein sequence ID" value="VDO54191.1"/>
    <property type="molecule type" value="Genomic_DNA"/>
</dbReference>
<organism evidence="3">
    <name type="scientific">Brugia timori</name>
    <dbReference type="NCBI Taxonomy" id="42155"/>
    <lineage>
        <taxon>Eukaryota</taxon>
        <taxon>Metazoa</taxon>
        <taxon>Ecdysozoa</taxon>
        <taxon>Nematoda</taxon>
        <taxon>Chromadorea</taxon>
        <taxon>Rhabditida</taxon>
        <taxon>Spirurina</taxon>
        <taxon>Spiruromorpha</taxon>
        <taxon>Filarioidea</taxon>
        <taxon>Onchocercidae</taxon>
        <taxon>Brugia</taxon>
    </lineage>
</organism>
<protein>
    <submittedName>
        <fullName evidence="3">Lipid A biosynthesis lauroyl acyltransferase</fullName>
    </submittedName>
</protein>
<reference evidence="3" key="1">
    <citation type="submission" date="2017-02" db="UniProtKB">
        <authorList>
            <consortium name="WormBaseParasite"/>
        </authorList>
    </citation>
    <scope>IDENTIFICATION</scope>
</reference>
<dbReference type="SUPFAM" id="SSF55394">
    <property type="entry name" value="Bactericidal permeability-increasing protein, BPI"/>
    <property type="match status" value="1"/>
</dbReference>
<reference evidence="1 2" key="2">
    <citation type="submission" date="2018-11" db="EMBL/GenBank/DDBJ databases">
        <authorList>
            <consortium name="Pathogen Informatics"/>
        </authorList>
    </citation>
    <scope>NUCLEOTIDE SEQUENCE [LARGE SCALE GENOMIC DNA]</scope>
</reference>
<evidence type="ECO:0000313" key="1">
    <source>
        <dbReference type="EMBL" id="VDO54191.1"/>
    </source>
</evidence>
<dbReference type="GO" id="GO:0008289">
    <property type="term" value="F:lipid binding"/>
    <property type="evidence" value="ECO:0007669"/>
    <property type="project" value="InterPro"/>
</dbReference>
<dbReference type="AlphaFoldDB" id="A0A0R3RBS5"/>
<dbReference type="InterPro" id="IPR017943">
    <property type="entry name" value="Bactericidal_perm-incr_a/b_dom"/>
</dbReference>
<keyword evidence="2" id="KW-1185">Reference proteome</keyword>
<accession>A0A0R3RBS5</accession>
<evidence type="ECO:0000313" key="2">
    <source>
        <dbReference type="Proteomes" id="UP000280834"/>
    </source>
</evidence>
<dbReference type="Gene3D" id="3.15.20.10">
    <property type="entry name" value="Bactericidal permeability-increasing protein, domain 2"/>
    <property type="match status" value="1"/>
</dbReference>
<dbReference type="Proteomes" id="UP000280834">
    <property type="component" value="Unassembled WGS sequence"/>
</dbReference>
<dbReference type="WBParaSite" id="BTMF_0001749401-mRNA-1">
    <property type="protein sequence ID" value="BTMF_0001749401-mRNA-1"/>
    <property type="gene ID" value="BTMF_0001749401"/>
</dbReference>